<feature type="region of interest" description="Disordered" evidence="1">
    <location>
        <begin position="65"/>
        <end position="220"/>
    </location>
</feature>
<accession>A0A484LW69</accession>
<reference evidence="2 3" key="1">
    <citation type="submission" date="2018-04" db="EMBL/GenBank/DDBJ databases">
        <authorList>
            <person name="Vogel A."/>
        </authorList>
    </citation>
    <scope>NUCLEOTIDE SEQUENCE [LARGE SCALE GENOMIC DNA]</scope>
</reference>
<feature type="compositionally biased region" description="Basic and acidic residues" evidence="1">
    <location>
        <begin position="115"/>
        <end position="141"/>
    </location>
</feature>
<feature type="compositionally biased region" description="Basic and acidic residues" evidence="1">
    <location>
        <begin position="150"/>
        <end position="168"/>
    </location>
</feature>
<keyword evidence="3" id="KW-1185">Reference proteome</keyword>
<feature type="compositionally biased region" description="Basic and acidic residues" evidence="1">
    <location>
        <begin position="177"/>
        <end position="186"/>
    </location>
</feature>
<sequence>MSWCCCFVFPFDEYSPDMTEESAMEIISNKKNEEEEKKGFSLLPNFEDLTLKQWNAVRNALALSPIDTNQKLTGETSDEDESSSSPSIDYFEDDEETLAEEQLDRFVRNGRPKKSREADRLQTVDLVDRPDIHDRPSERQNDGLVGDDQTVDRDVEDGRLSPRQKVSDPEQLQTVDPVDRSTDGDRPSSFQQAVENLGRDRREKRPNVRLADYVTHVAGS</sequence>
<feature type="compositionally biased region" description="Basic and acidic residues" evidence="1">
    <location>
        <begin position="197"/>
        <end position="206"/>
    </location>
</feature>
<protein>
    <submittedName>
        <fullName evidence="2">Uncharacterized protein</fullName>
    </submittedName>
</protein>
<organism evidence="2 3">
    <name type="scientific">Cuscuta campestris</name>
    <dbReference type="NCBI Taxonomy" id="132261"/>
    <lineage>
        <taxon>Eukaryota</taxon>
        <taxon>Viridiplantae</taxon>
        <taxon>Streptophyta</taxon>
        <taxon>Embryophyta</taxon>
        <taxon>Tracheophyta</taxon>
        <taxon>Spermatophyta</taxon>
        <taxon>Magnoliopsida</taxon>
        <taxon>eudicotyledons</taxon>
        <taxon>Gunneridae</taxon>
        <taxon>Pentapetalae</taxon>
        <taxon>asterids</taxon>
        <taxon>lamiids</taxon>
        <taxon>Solanales</taxon>
        <taxon>Convolvulaceae</taxon>
        <taxon>Cuscuteae</taxon>
        <taxon>Cuscuta</taxon>
        <taxon>Cuscuta subgen. Grammica</taxon>
        <taxon>Cuscuta sect. Cleistogrammica</taxon>
    </lineage>
</organism>
<evidence type="ECO:0000313" key="3">
    <source>
        <dbReference type="Proteomes" id="UP000595140"/>
    </source>
</evidence>
<feature type="compositionally biased region" description="Acidic residues" evidence="1">
    <location>
        <begin position="90"/>
        <end position="101"/>
    </location>
</feature>
<dbReference type="EMBL" id="OOIL02002179">
    <property type="protein sequence ID" value="VFQ80780.1"/>
    <property type="molecule type" value="Genomic_DNA"/>
</dbReference>
<evidence type="ECO:0000256" key="1">
    <source>
        <dbReference type="SAM" id="MobiDB-lite"/>
    </source>
</evidence>
<name>A0A484LW69_9ASTE</name>
<dbReference type="AlphaFoldDB" id="A0A484LW69"/>
<gene>
    <name evidence="2" type="ORF">CCAM_LOCUS22556</name>
</gene>
<evidence type="ECO:0000313" key="2">
    <source>
        <dbReference type="EMBL" id="VFQ80780.1"/>
    </source>
</evidence>
<proteinExistence type="predicted"/>
<dbReference type="Proteomes" id="UP000595140">
    <property type="component" value="Unassembled WGS sequence"/>
</dbReference>